<gene>
    <name evidence="1" type="ORF">PPSIR1_22461</name>
</gene>
<dbReference type="STRING" id="391625.PPSIR1_22461"/>
<dbReference type="AlphaFoldDB" id="A6GGG4"/>
<evidence type="ECO:0000313" key="1">
    <source>
        <dbReference type="EMBL" id="EDM75040.1"/>
    </source>
</evidence>
<dbReference type="EMBL" id="ABCS01000106">
    <property type="protein sequence ID" value="EDM75040.1"/>
    <property type="molecule type" value="Genomic_DNA"/>
</dbReference>
<name>A6GGG4_9BACT</name>
<dbReference type="InterPro" id="IPR011042">
    <property type="entry name" value="6-blade_b-propeller_TolB-like"/>
</dbReference>
<dbReference type="SUPFAM" id="SSF63825">
    <property type="entry name" value="YWTD domain"/>
    <property type="match status" value="1"/>
</dbReference>
<protein>
    <submittedName>
        <fullName evidence="1">Uncharacterized protein</fullName>
    </submittedName>
</protein>
<reference evidence="1 2" key="1">
    <citation type="submission" date="2007-06" db="EMBL/GenBank/DDBJ databases">
        <authorList>
            <person name="Shimkets L."/>
            <person name="Ferriera S."/>
            <person name="Johnson J."/>
            <person name="Kravitz S."/>
            <person name="Beeson K."/>
            <person name="Sutton G."/>
            <person name="Rogers Y.-H."/>
            <person name="Friedman R."/>
            <person name="Frazier M."/>
            <person name="Venter J.C."/>
        </authorList>
    </citation>
    <scope>NUCLEOTIDE SEQUENCE [LARGE SCALE GENOMIC DNA]</scope>
    <source>
        <strain evidence="1 2">SIR-1</strain>
    </source>
</reference>
<organism evidence="1 2">
    <name type="scientific">Plesiocystis pacifica SIR-1</name>
    <dbReference type="NCBI Taxonomy" id="391625"/>
    <lineage>
        <taxon>Bacteria</taxon>
        <taxon>Pseudomonadati</taxon>
        <taxon>Myxococcota</taxon>
        <taxon>Polyangia</taxon>
        <taxon>Nannocystales</taxon>
        <taxon>Nannocystaceae</taxon>
        <taxon>Plesiocystis</taxon>
    </lineage>
</organism>
<accession>A6GGG4</accession>
<sequence length="299" mass="32911">MTPGPFVRVHDRVYWADQWYPWSPEFVHVRWAPIDAPDDWHTLTETPQAVRAMAGDGEAAFWIEGDDGTPTGGLWRVDAEGEPALLEGDLTAPTGLRHRPGPEGGWLYYSSRASDMPDSTTLLHRARPDGSAAQVIAERSGFIVAIDLGPTDLWWTESSGDIWRMPLDGGPPELAFTDTTFPTDIEVVGSKTFIVSFGSLYRLTPGAEPEYIEGLGDNGGIEATDTHVYFSAQNVFEDTHLGWIHRIPIDAEPFGGEFVTSKFAPAPTEMIDDADALYWATADEDTGQGGIWMLCKDHE</sequence>
<dbReference type="Gene3D" id="2.120.10.30">
    <property type="entry name" value="TolB, C-terminal domain"/>
    <property type="match status" value="1"/>
</dbReference>
<evidence type="ECO:0000313" key="2">
    <source>
        <dbReference type="Proteomes" id="UP000005801"/>
    </source>
</evidence>
<dbReference type="Proteomes" id="UP000005801">
    <property type="component" value="Unassembled WGS sequence"/>
</dbReference>
<comment type="caution">
    <text evidence="1">The sequence shown here is derived from an EMBL/GenBank/DDBJ whole genome shotgun (WGS) entry which is preliminary data.</text>
</comment>
<keyword evidence="2" id="KW-1185">Reference proteome</keyword>
<proteinExistence type="predicted"/>